<dbReference type="InterPro" id="IPR005467">
    <property type="entry name" value="His_kinase_dom"/>
</dbReference>
<dbReference type="Gene3D" id="3.30.565.10">
    <property type="entry name" value="Histidine kinase-like ATPase, C-terminal domain"/>
    <property type="match status" value="1"/>
</dbReference>
<evidence type="ECO:0000256" key="10">
    <source>
        <dbReference type="SAM" id="Coils"/>
    </source>
</evidence>
<accession>A0A6C0U1H1</accession>
<evidence type="ECO:0000256" key="9">
    <source>
        <dbReference type="ARBA" id="ARBA00022840"/>
    </source>
</evidence>
<evidence type="ECO:0000259" key="12">
    <source>
        <dbReference type="PROSITE" id="PS50109"/>
    </source>
</evidence>
<dbReference type="SUPFAM" id="SSF55874">
    <property type="entry name" value="ATPase domain of HSP90 chaperone/DNA topoisomerase II/histidine kinase"/>
    <property type="match status" value="1"/>
</dbReference>
<dbReference type="CDD" id="cd00082">
    <property type="entry name" value="HisKA"/>
    <property type="match status" value="1"/>
</dbReference>
<dbReference type="AlphaFoldDB" id="A0A6C0U1H1"/>
<evidence type="ECO:0000256" key="1">
    <source>
        <dbReference type="ARBA" id="ARBA00000085"/>
    </source>
</evidence>
<dbReference type="SMART" id="SM00387">
    <property type="entry name" value="HATPase_c"/>
    <property type="match status" value="1"/>
</dbReference>
<dbReference type="InterPro" id="IPR036097">
    <property type="entry name" value="HisK_dim/P_sf"/>
</dbReference>
<dbReference type="PROSITE" id="PS50109">
    <property type="entry name" value="HIS_KIN"/>
    <property type="match status" value="1"/>
</dbReference>
<dbReference type="Gene3D" id="6.10.340.10">
    <property type="match status" value="1"/>
</dbReference>
<dbReference type="InterPro" id="IPR003661">
    <property type="entry name" value="HisK_dim/P_dom"/>
</dbReference>
<dbReference type="SMART" id="SM00388">
    <property type="entry name" value="HisKA"/>
    <property type="match status" value="1"/>
</dbReference>
<evidence type="ECO:0000313" key="15">
    <source>
        <dbReference type="Proteomes" id="UP000477680"/>
    </source>
</evidence>
<dbReference type="PRINTS" id="PR00344">
    <property type="entry name" value="BCTRLSENSOR"/>
</dbReference>
<keyword evidence="8" id="KW-0418">Kinase</keyword>
<keyword evidence="9" id="KW-0067">ATP-binding</keyword>
<evidence type="ECO:0000313" key="14">
    <source>
        <dbReference type="EMBL" id="QIB64175.1"/>
    </source>
</evidence>
<dbReference type="GO" id="GO:0005886">
    <property type="term" value="C:plasma membrane"/>
    <property type="evidence" value="ECO:0007669"/>
    <property type="project" value="UniProtKB-SubCell"/>
</dbReference>
<dbReference type="Proteomes" id="UP000477680">
    <property type="component" value="Chromosome"/>
</dbReference>
<dbReference type="InterPro" id="IPR036890">
    <property type="entry name" value="HATPase_C_sf"/>
</dbReference>
<keyword evidence="6" id="KW-0808">Transferase</keyword>
<dbReference type="SUPFAM" id="SSF158472">
    <property type="entry name" value="HAMP domain-like"/>
    <property type="match status" value="1"/>
</dbReference>
<dbReference type="Gene3D" id="1.10.287.130">
    <property type="match status" value="1"/>
</dbReference>
<keyword evidence="11" id="KW-0812">Transmembrane</keyword>
<evidence type="ECO:0000256" key="3">
    <source>
        <dbReference type="ARBA" id="ARBA00012438"/>
    </source>
</evidence>
<sequence>MPFNSLFTKIFIGFWLVTSAVLASWLLAGHYLDSLLPDESDSRRPHTPPRFIIRLLYDLQNQPNDALAATIAEVYQEHRVKVFLLNEASEDVLGRRVPAQVSEVAQRLGDGSRRAFLRGDRRHLLAHQLYRDDLGPVRSVLVFRPNRSRVVSVLGSNLWLRLGLAILVSGLLCYLLSRLMTRPLERLRLAARDLADGQLATRLDVRTRGGDETNDLARDFNRMAEQLQQRIDAQRRLLSDVSHELRSPLARLQVALALAGKDPANPQSQLARIEREARRLDELIDELLSTQTDDSLMDEHIDLVPLLRDLCEDASYEGRATGRRVEFHSDSEHALVLGNGTLLRKAFDNILRNALHYTATDSVVQLGVSTADQRLLVTVQDQGPGIPEAELARVFDEFYRVDSARARETGGYGLGLSIARRAVIRHGGDISATNTNPGLLMQVELPLFDSQGLEREYPRQHHQHHGRIAQ</sequence>
<dbReference type="GO" id="GO:0005524">
    <property type="term" value="F:ATP binding"/>
    <property type="evidence" value="ECO:0007669"/>
    <property type="project" value="UniProtKB-KW"/>
</dbReference>
<evidence type="ECO:0000259" key="13">
    <source>
        <dbReference type="PROSITE" id="PS50885"/>
    </source>
</evidence>
<keyword evidence="10" id="KW-0175">Coiled coil</keyword>
<dbReference type="PANTHER" id="PTHR44936">
    <property type="entry name" value="SENSOR PROTEIN CREC"/>
    <property type="match status" value="1"/>
</dbReference>
<dbReference type="SUPFAM" id="SSF47384">
    <property type="entry name" value="Homodimeric domain of signal transducing histidine kinase"/>
    <property type="match status" value="1"/>
</dbReference>
<name>A0A6C0U1H1_9GAMM</name>
<dbReference type="FunFam" id="3.30.565.10:FF:000006">
    <property type="entry name" value="Sensor histidine kinase WalK"/>
    <property type="match status" value="1"/>
</dbReference>
<dbReference type="InterPro" id="IPR003594">
    <property type="entry name" value="HATPase_dom"/>
</dbReference>
<dbReference type="CDD" id="cd06225">
    <property type="entry name" value="HAMP"/>
    <property type="match status" value="1"/>
</dbReference>
<feature type="transmembrane region" description="Helical" evidence="11">
    <location>
        <begin position="12"/>
        <end position="32"/>
    </location>
</feature>
<dbReference type="SMART" id="SM00304">
    <property type="entry name" value="HAMP"/>
    <property type="match status" value="1"/>
</dbReference>
<dbReference type="Pfam" id="PF02518">
    <property type="entry name" value="HATPase_c"/>
    <property type="match status" value="1"/>
</dbReference>
<dbReference type="PROSITE" id="PS50885">
    <property type="entry name" value="HAMP"/>
    <property type="match status" value="1"/>
</dbReference>
<feature type="domain" description="HAMP" evidence="13">
    <location>
        <begin position="178"/>
        <end position="232"/>
    </location>
</feature>
<dbReference type="InterPro" id="IPR041124">
    <property type="entry name" value="AbfS_sensor"/>
</dbReference>
<evidence type="ECO:0000256" key="8">
    <source>
        <dbReference type="ARBA" id="ARBA00022777"/>
    </source>
</evidence>
<keyword evidence="11" id="KW-1133">Transmembrane helix</keyword>
<dbReference type="EMBL" id="CP048711">
    <property type="protein sequence ID" value="QIB64175.1"/>
    <property type="molecule type" value="Genomic_DNA"/>
</dbReference>
<evidence type="ECO:0000256" key="4">
    <source>
        <dbReference type="ARBA" id="ARBA00022475"/>
    </source>
</evidence>
<dbReference type="Pfam" id="PF00512">
    <property type="entry name" value="HisKA"/>
    <property type="match status" value="1"/>
</dbReference>
<dbReference type="PANTHER" id="PTHR44936:SF10">
    <property type="entry name" value="SENSOR PROTEIN RSTB"/>
    <property type="match status" value="1"/>
</dbReference>
<reference evidence="14 15" key="1">
    <citation type="submission" date="2020-02" db="EMBL/GenBank/DDBJ databases">
        <title>Genome sequencing for Kineobactrum sp. M2.</title>
        <authorList>
            <person name="Park S.-J."/>
        </authorList>
    </citation>
    <scope>NUCLEOTIDE SEQUENCE [LARGE SCALE GENOMIC DNA]</scope>
    <source>
        <strain evidence="14 15">M2</strain>
    </source>
</reference>
<dbReference type="InterPro" id="IPR003660">
    <property type="entry name" value="HAMP_dom"/>
</dbReference>
<evidence type="ECO:0000256" key="6">
    <source>
        <dbReference type="ARBA" id="ARBA00022679"/>
    </source>
</evidence>
<evidence type="ECO:0000256" key="2">
    <source>
        <dbReference type="ARBA" id="ARBA00004651"/>
    </source>
</evidence>
<keyword evidence="11" id="KW-0472">Membrane</keyword>
<gene>
    <name evidence="14" type="ORF">G3T16_00855</name>
</gene>
<keyword evidence="15" id="KW-1185">Reference proteome</keyword>
<organism evidence="14 15">
    <name type="scientific">Kineobactrum salinum</name>
    <dbReference type="NCBI Taxonomy" id="2708301"/>
    <lineage>
        <taxon>Bacteria</taxon>
        <taxon>Pseudomonadati</taxon>
        <taxon>Pseudomonadota</taxon>
        <taxon>Gammaproteobacteria</taxon>
        <taxon>Cellvibrionales</taxon>
        <taxon>Halieaceae</taxon>
        <taxon>Kineobactrum</taxon>
    </lineage>
</organism>
<dbReference type="EC" id="2.7.13.3" evidence="3"/>
<protein>
    <recommendedName>
        <fullName evidence="3">histidine kinase</fullName>
        <ecNumber evidence="3">2.7.13.3</ecNumber>
    </recommendedName>
</protein>
<keyword evidence="7" id="KW-0547">Nucleotide-binding</keyword>
<dbReference type="KEGG" id="kim:G3T16_00855"/>
<evidence type="ECO:0000256" key="11">
    <source>
        <dbReference type="SAM" id="Phobius"/>
    </source>
</evidence>
<evidence type="ECO:0000256" key="7">
    <source>
        <dbReference type="ARBA" id="ARBA00022741"/>
    </source>
</evidence>
<dbReference type="RefSeq" id="WP_163493425.1">
    <property type="nucleotide sequence ID" value="NZ_CP048711.1"/>
</dbReference>
<keyword evidence="5" id="KW-0597">Phosphoprotein</keyword>
<feature type="coiled-coil region" evidence="10">
    <location>
        <begin position="217"/>
        <end position="244"/>
    </location>
</feature>
<dbReference type="InterPro" id="IPR004358">
    <property type="entry name" value="Sig_transdc_His_kin-like_C"/>
</dbReference>
<proteinExistence type="predicted"/>
<feature type="domain" description="Histidine kinase" evidence="12">
    <location>
        <begin position="240"/>
        <end position="449"/>
    </location>
</feature>
<feature type="transmembrane region" description="Helical" evidence="11">
    <location>
        <begin position="158"/>
        <end position="177"/>
    </location>
</feature>
<dbReference type="GO" id="GO:0000155">
    <property type="term" value="F:phosphorelay sensor kinase activity"/>
    <property type="evidence" value="ECO:0007669"/>
    <property type="project" value="InterPro"/>
</dbReference>
<dbReference type="Pfam" id="PF18225">
    <property type="entry name" value="AbfS_sensor"/>
    <property type="match status" value="1"/>
</dbReference>
<evidence type="ECO:0000256" key="5">
    <source>
        <dbReference type="ARBA" id="ARBA00022553"/>
    </source>
</evidence>
<comment type="subcellular location">
    <subcellularLocation>
        <location evidence="2">Cell membrane</location>
        <topology evidence="2">Multi-pass membrane protein</topology>
    </subcellularLocation>
</comment>
<dbReference type="InterPro" id="IPR050980">
    <property type="entry name" value="2C_sensor_his_kinase"/>
</dbReference>
<comment type="catalytic activity">
    <reaction evidence="1">
        <text>ATP + protein L-histidine = ADP + protein N-phospho-L-histidine.</text>
        <dbReference type="EC" id="2.7.13.3"/>
    </reaction>
</comment>
<dbReference type="Pfam" id="PF00672">
    <property type="entry name" value="HAMP"/>
    <property type="match status" value="1"/>
</dbReference>
<keyword evidence="4" id="KW-1003">Cell membrane</keyword>